<accession>A0A4Q0NYR8</accession>
<dbReference type="Pfam" id="PF15887">
    <property type="entry name" value="Peptidase_Mx"/>
    <property type="match status" value="1"/>
</dbReference>
<gene>
    <name evidence="2" type="ORF">DSM04_102574</name>
</gene>
<dbReference type="InterPro" id="IPR011201">
    <property type="entry name" value="Zinc-ribbon_6_bact"/>
</dbReference>
<dbReference type="EMBL" id="QOVI01000002">
    <property type="protein sequence ID" value="RXG16991.1"/>
    <property type="molecule type" value="Genomic_DNA"/>
</dbReference>
<evidence type="ECO:0000313" key="2">
    <source>
        <dbReference type="EMBL" id="RXG16991.1"/>
    </source>
</evidence>
<organism evidence="2 3">
    <name type="scientific">Leeuwenhoekiella aestuarii</name>
    <dbReference type="NCBI Taxonomy" id="2249426"/>
    <lineage>
        <taxon>Bacteria</taxon>
        <taxon>Pseudomonadati</taxon>
        <taxon>Bacteroidota</taxon>
        <taxon>Flavobacteriia</taxon>
        <taxon>Flavobacteriales</taxon>
        <taxon>Flavobacteriaceae</taxon>
        <taxon>Leeuwenhoekiella</taxon>
    </lineage>
</organism>
<dbReference type="InterPro" id="IPR031321">
    <property type="entry name" value="UCP012641"/>
</dbReference>
<dbReference type="PIRSF" id="PIRSF012641">
    <property type="entry name" value="UCP012641"/>
    <property type="match status" value="1"/>
</dbReference>
<dbReference type="Gene3D" id="3.40.390.70">
    <property type="match status" value="1"/>
</dbReference>
<name>A0A4Q0NYR8_9FLAO</name>
<dbReference type="Proteomes" id="UP000289821">
    <property type="component" value="Unassembled WGS sequence"/>
</dbReference>
<keyword evidence="3" id="KW-1185">Reference proteome</keyword>
<dbReference type="RefSeq" id="WP_128760638.1">
    <property type="nucleotide sequence ID" value="NZ_QOVI01000002.1"/>
</dbReference>
<comment type="caution">
    <text evidence="2">The sequence shown here is derived from an EMBL/GenBank/DDBJ whole genome shotgun (WGS) entry which is preliminary data.</text>
</comment>
<reference evidence="2 3" key="1">
    <citation type="submission" date="2018-07" db="EMBL/GenBank/DDBJ databases">
        <title>Leeuwenhoekiella genomics.</title>
        <authorList>
            <person name="Tahon G."/>
            <person name="Willems A."/>
        </authorList>
    </citation>
    <scope>NUCLEOTIDE SEQUENCE [LARGE SCALE GENOMIC DNA]</scope>
    <source>
        <strain evidence="2 3">R-50232</strain>
    </source>
</reference>
<protein>
    <recommendedName>
        <fullName evidence="1">Zinc-ribbon domain-containing protein</fullName>
    </recommendedName>
</protein>
<proteinExistence type="predicted"/>
<evidence type="ECO:0000259" key="1">
    <source>
        <dbReference type="Pfam" id="PF10005"/>
    </source>
</evidence>
<dbReference type="Pfam" id="PF10005">
    <property type="entry name" value="Zn_ribbon_DZR_6"/>
    <property type="match status" value="1"/>
</dbReference>
<dbReference type="OrthoDB" id="256753at2"/>
<feature type="domain" description="Zinc-ribbon" evidence="1">
    <location>
        <begin position="3"/>
        <end position="93"/>
    </location>
</feature>
<sequence>MKLFQCSNCNNPVYFENTSCEKCGNGLGYLHEDEKIISFPINSLPVANPVNKGQALLYCANYELDACNWLVIAEGENTYCEACSTNHMIPDLSYPENKLDWQKIEAAKRRLFYSLHKLKLPIKFIIDDAPFNLSFDFLASDPNDPNSVKTGHNNGLITLNIQEANAAHREYIKEQLSERYRTLLGHFRHEVGHFYWDVLIKNNPQNLKEFRALFGDDREDYGEALQKHYKNGAPDNWRDNYISSYATMHAWEDWAETWAHYLHLMDVLETSFNFGLTLDPEISKVPNLRVACDFDPYDGADMRKIIKHYLPLTYSINSLNRSMGHADAYPFILSEPVIKKLNFIHKVVHL</sequence>
<dbReference type="AlphaFoldDB" id="A0A4Q0NYR8"/>
<evidence type="ECO:0000313" key="3">
    <source>
        <dbReference type="Proteomes" id="UP000289821"/>
    </source>
</evidence>